<accession>A0ABU0PFQ6</accession>
<dbReference type="EC" id="1.7.99.-" evidence="12"/>
<dbReference type="InterPro" id="IPR052034">
    <property type="entry name" value="NasD-like"/>
</dbReference>
<keyword evidence="9" id="KW-0411">Iron-sulfur</keyword>
<dbReference type="Pfam" id="PF07992">
    <property type="entry name" value="Pyr_redox_2"/>
    <property type="match status" value="1"/>
</dbReference>
<keyword evidence="8" id="KW-0408">Iron</keyword>
<evidence type="ECO:0000256" key="7">
    <source>
        <dbReference type="ARBA" id="ARBA00023002"/>
    </source>
</evidence>
<dbReference type="PRINTS" id="PR00368">
    <property type="entry name" value="FADPNR"/>
</dbReference>
<dbReference type="GO" id="GO:0016491">
    <property type="term" value="F:oxidoreductase activity"/>
    <property type="evidence" value="ECO:0007669"/>
    <property type="project" value="UniProtKB-KW"/>
</dbReference>
<sequence length="540" mass="56614">MSDRESRLRVVIVGFGPVGARLCEELLPAMKKGLIDLTVIGAEKEAPYNRVRVAEMTVGRTDAASITLHDPQASMNAGVHVHLDTRVTDIDRLSRQVELSTGESVSYDRLVLATGARANVPTLTGIDRPAFDLSSLSRAGSGAIGADPALPAGVTVLRDLADAERVRAAVDERSRIIVLGAGVLGLEFALLAAKAGAEVGVVHHGPTPMPRSLDRGSGTVLSRALRASGVAVYAHSRAEAVAFHTDGDGVRTFDALVTADGNYVRGDLLVLSCGVGARAELATLAGLRTAAGIVVDENFRSWTDEHIYAIGDCAHVVERTDDTAALTRLPGAPSGLIGPGWRQADWLGHRLTADAAGEAIPMAAPVERDTVVMLKADEIDVVAVGDVDVDVWDSPPPGEPMPHRHVAEWADPQHGRYLKVVTRDGILEAFACVGMPRTGAELTLLYDRRGELPADRSLLLRLDGADDGAIASADAFAPTATVCWCNGVTVQRIEESVAAGSDTVACLGRDTRAGTGCGGCKPRLAELIDRFASAAQAAPA</sequence>
<evidence type="ECO:0000259" key="10">
    <source>
        <dbReference type="Pfam" id="PF04324"/>
    </source>
</evidence>
<dbReference type="EMBL" id="JAUSXK010000001">
    <property type="protein sequence ID" value="MDQ0645489.1"/>
    <property type="molecule type" value="Genomic_DNA"/>
</dbReference>
<evidence type="ECO:0000256" key="5">
    <source>
        <dbReference type="ARBA" id="ARBA00022617"/>
    </source>
</evidence>
<keyword evidence="7 12" id="KW-0560">Oxidoreductase</keyword>
<dbReference type="InterPro" id="IPR007419">
    <property type="entry name" value="BFD-like_2Fe2S-bd_dom"/>
</dbReference>
<comment type="pathway">
    <text evidence="3">Nitrogen metabolism; nitrate reduction (assimilation).</text>
</comment>
<proteinExistence type="inferred from homology"/>
<reference evidence="12 13" key="1">
    <citation type="submission" date="2023-07" db="EMBL/GenBank/DDBJ databases">
        <title>Comparative genomics of wheat-associated soil bacteria to identify genetic determinants of phenazine resistance.</title>
        <authorList>
            <person name="Mouncey N."/>
        </authorList>
    </citation>
    <scope>NUCLEOTIDE SEQUENCE [LARGE SCALE GENOMIC DNA]</scope>
    <source>
        <strain evidence="12 13">W2I7</strain>
    </source>
</reference>
<evidence type="ECO:0000313" key="13">
    <source>
        <dbReference type="Proteomes" id="UP001239085"/>
    </source>
</evidence>
<evidence type="ECO:0000256" key="3">
    <source>
        <dbReference type="ARBA" id="ARBA00005096"/>
    </source>
</evidence>
<dbReference type="Gene3D" id="1.10.10.1100">
    <property type="entry name" value="BFD-like [2Fe-2S]-binding domain"/>
    <property type="match status" value="1"/>
</dbReference>
<feature type="domain" description="BFD-like [2Fe-2S]-binding" evidence="10">
    <location>
        <begin position="482"/>
        <end position="529"/>
    </location>
</feature>
<evidence type="ECO:0000313" key="12">
    <source>
        <dbReference type="EMBL" id="MDQ0645489.1"/>
    </source>
</evidence>
<comment type="cofactor">
    <cofactor evidence="2">
        <name>[4Fe-4S] cluster</name>
        <dbReference type="ChEBI" id="CHEBI:49883"/>
    </cofactor>
</comment>
<dbReference type="InterPro" id="IPR023753">
    <property type="entry name" value="FAD/NAD-binding_dom"/>
</dbReference>
<dbReference type="SUPFAM" id="SSF51905">
    <property type="entry name" value="FAD/NAD(P)-binding domain"/>
    <property type="match status" value="2"/>
</dbReference>
<dbReference type="PRINTS" id="PR00411">
    <property type="entry name" value="PNDRDTASEI"/>
</dbReference>
<organism evidence="12 13">
    <name type="scientific">Microbacterium murale</name>
    <dbReference type="NCBI Taxonomy" id="1081040"/>
    <lineage>
        <taxon>Bacteria</taxon>
        <taxon>Bacillati</taxon>
        <taxon>Actinomycetota</taxon>
        <taxon>Actinomycetes</taxon>
        <taxon>Micrococcales</taxon>
        <taxon>Microbacteriaceae</taxon>
        <taxon>Microbacterium</taxon>
    </lineage>
</organism>
<keyword evidence="6" id="KW-0479">Metal-binding</keyword>
<comment type="caution">
    <text evidence="12">The sequence shown here is derived from an EMBL/GenBank/DDBJ whole genome shotgun (WGS) entry which is preliminary data.</text>
</comment>
<evidence type="ECO:0000256" key="4">
    <source>
        <dbReference type="ARBA" id="ARBA00010429"/>
    </source>
</evidence>
<dbReference type="InterPro" id="IPR036188">
    <property type="entry name" value="FAD/NAD-bd_sf"/>
</dbReference>
<dbReference type="PANTHER" id="PTHR43809">
    <property type="entry name" value="NITRITE REDUCTASE (NADH) LARGE SUBUNIT"/>
    <property type="match status" value="1"/>
</dbReference>
<comment type="similarity">
    <text evidence="4">Belongs to the nitrite and sulfite reductase 4Fe-4S domain family.</text>
</comment>
<evidence type="ECO:0000256" key="2">
    <source>
        <dbReference type="ARBA" id="ARBA00001966"/>
    </source>
</evidence>
<comment type="cofactor">
    <cofactor evidence="1">
        <name>siroheme</name>
        <dbReference type="ChEBI" id="CHEBI:60052"/>
    </cofactor>
</comment>
<keyword evidence="5" id="KW-0349">Heme</keyword>
<dbReference type="CDD" id="cd19942">
    <property type="entry name" value="Fer2_BFD-like"/>
    <property type="match status" value="1"/>
</dbReference>
<dbReference type="Proteomes" id="UP001239085">
    <property type="component" value="Unassembled WGS sequence"/>
</dbReference>
<evidence type="ECO:0000259" key="11">
    <source>
        <dbReference type="Pfam" id="PF07992"/>
    </source>
</evidence>
<dbReference type="PANTHER" id="PTHR43809:SF1">
    <property type="entry name" value="NITRITE REDUCTASE (NADH) LARGE SUBUNIT"/>
    <property type="match status" value="1"/>
</dbReference>
<evidence type="ECO:0000256" key="9">
    <source>
        <dbReference type="ARBA" id="ARBA00023014"/>
    </source>
</evidence>
<evidence type="ECO:0000256" key="1">
    <source>
        <dbReference type="ARBA" id="ARBA00001929"/>
    </source>
</evidence>
<dbReference type="InterPro" id="IPR041854">
    <property type="entry name" value="BFD-like_2Fe2S-bd_dom_sf"/>
</dbReference>
<feature type="domain" description="FAD/NAD(P)-binding" evidence="11">
    <location>
        <begin position="9"/>
        <end position="319"/>
    </location>
</feature>
<keyword evidence="13" id="KW-1185">Reference proteome</keyword>
<evidence type="ECO:0000256" key="8">
    <source>
        <dbReference type="ARBA" id="ARBA00023004"/>
    </source>
</evidence>
<evidence type="ECO:0000256" key="6">
    <source>
        <dbReference type="ARBA" id="ARBA00022723"/>
    </source>
</evidence>
<gene>
    <name evidence="12" type="ORF">QFZ46_003649</name>
</gene>
<protein>
    <submittedName>
        <fullName evidence="12">Assimilatory nitrate reductase electron transfer subunit</fullName>
        <ecNumber evidence="12">1.7.99.-</ecNumber>
    </submittedName>
</protein>
<dbReference type="Gene3D" id="3.50.50.60">
    <property type="entry name" value="FAD/NAD(P)-binding domain"/>
    <property type="match status" value="2"/>
</dbReference>
<dbReference type="Pfam" id="PF04324">
    <property type="entry name" value="Fer2_BFD"/>
    <property type="match status" value="1"/>
</dbReference>
<dbReference type="RefSeq" id="WP_307363811.1">
    <property type="nucleotide sequence ID" value="NZ_JAUSXK010000001.1"/>
</dbReference>
<name>A0ABU0PFQ6_9MICO</name>